<dbReference type="InterPro" id="IPR011767">
    <property type="entry name" value="GLR_AS"/>
</dbReference>
<evidence type="ECO:0000259" key="1">
    <source>
        <dbReference type="PROSITE" id="PS50404"/>
    </source>
</evidence>
<name>A0ABD6D2C7_9EURY</name>
<keyword evidence="3" id="KW-1185">Reference proteome</keyword>
<dbReference type="PROSITE" id="PS50404">
    <property type="entry name" value="GST_NTER"/>
    <property type="match status" value="1"/>
</dbReference>
<dbReference type="AlphaFoldDB" id="A0ABD6D2C7"/>
<organism evidence="2 3">
    <name type="scientific">Halohasta litorea</name>
    <dbReference type="NCBI Taxonomy" id="869891"/>
    <lineage>
        <taxon>Archaea</taxon>
        <taxon>Methanobacteriati</taxon>
        <taxon>Methanobacteriota</taxon>
        <taxon>Stenosarchaea group</taxon>
        <taxon>Halobacteria</taxon>
        <taxon>Halobacteriales</taxon>
        <taxon>Haloferacaceae</taxon>
        <taxon>Halohasta</taxon>
    </lineage>
</organism>
<gene>
    <name evidence="2" type="ORF">ACFSBW_00665</name>
</gene>
<dbReference type="Gene3D" id="3.40.30.10">
    <property type="entry name" value="Glutaredoxin"/>
    <property type="match status" value="1"/>
</dbReference>
<dbReference type="PANTHER" id="PTHR45288">
    <property type="entry name" value="THIOREDOXIN FAMILY PROTEIN"/>
    <property type="match status" value="1"/>
</dbReference>
<comment type="caution">
    <text evidence="2">The sequence shown here is derived from an EMBL/GenBank/DDBJ whole genome shotgun (WGS) entry which is preliminary data.</text>
</comment>
<dbReference type="InterPro" id="IPR004045">
    <property type="entry name" value="Glutathione_S-Trfase_N"/>
</dbReference>
<reference evidence="2 3" key="1">
    <citation type="journal article" date="2019" name="Int. J. Syst. Evol. Microbiol.">
        <title>The Global Catalogue of Microorganisms (GCM) 10K type strain sequencing project: providing services to taxonomists for standard genome sequencing and annotation.</title>
        <authorList>
            <consortium name="The Broad Institute Genomics Platform"/>
            <consortium name="The Broad Institute Genome Sequencing Center for Infectious Disease"/>
            <person name="Wu L."/>
            <person name="Ma J."/>
        </authorList>
    </citation>
    <scope>NUCLEOTIDE SEQUENCE [LARGE SCALE GENOMIC DNA]</scope>
    <source>
        <strain evidence="2 3">CGMCC 1.10593</strain>
    </source>
</reference>
<evidence type="ECO:0000313" key="3">
    <source>
        <dbReference type="Proteomes" id="UP001597052"/>
    </source>
</evidence>
<dbReference type="InterPro" id="IPR036249">
    <property type="entry name" value="Thioredoxin-like_sf"/>
</dbReference>
<dbReference type="Proteomes" id="UP001597052">
    <property type="component" value="Unassembled WGS sequence"/>
</dbReference>
<dbReference type="EMBL" id="JBHUDM010000001">
    <property type="protein sequence ID" value="MFD1640386.1"/>
    <property type="molecule type" value="Genomic_DNA"/>
</dbReference>
<dbReference type="RefSeq" id="WP_256397390.1">
    <property type="nucleotide sequence ID" value="NZ_JANHDJ010000007.1"/>
</dbReference>
<evidence type="ECO:0000313" key="2">
    <source>
        <dbReference type="EMBL" id="MFD1640386.1"/>
    </source>
</evidence>
<accession>A0ABD6D2C7</accession>
<protein>
    <submittedName>
        <fullName evidence="2">Glutathione S-transferase N-terminal domain-containing protein</fullName>
    </submittedName>
</protein>
<sequence>MTASAPQLELYNLQGCPYCKKVRRALDDLGVAYETHTVPPARSDRTEVYAASGQYGVPVLVDHANDIEGMAESDDIVDYLYAEYGDGETPPPSGIVDRLLSRFF</sequence>
<dbReference type="SUPFAM" id="SSF52833">
    <property type="entry name" value="Thioredoxin-like"/>
    <property type="match status" value="1"/>
</dbReference>
<dbReference type="PROSITE" id="PS51354">
    <property type="entry name" value="GLUTAREDOXIN_2"/>
    <property type="match status" value="1"/>
</dbReference>
<feature type="domain" description="GST N-terminal" evidence="1">
    <location>
        <begin position="6"/>
        <end position="88"/>
    </location>
</feature>
<proteinExistence type="predicted"/>
<dbReference type="PANTHER" id="PTHR45288:SF2">
    <property type="entry name" value="THIOREDOXIN FAMILY PROTEIN"/>
    <property type="match status" value="1"/>
</dbReference>
<dbReference type="PROSITE" id="PS00195">
    <property type="entry name" value="GLUTAREDOXIN_1"/>
    <property type="match status" value="1"/>
</dbReference>
<dbReference type="Pfam" id="PF13417">
    <property type="entry name" value="GST_N_3"/>
    <property type="match status" value="1"/>
</dbReference>